<comment type="similarity">
    <text evidence="2">Belongs to the type-B carboxylesterase/lipase family.</text>
</comment>
<sequence>MWPRLGLPSLSLSPKLPVGRSVCLTLGFLGLVLGASTQAPAPTVNTHFGKLRGARVPLPSEILGPVDQYLGVPYAAPPIGEKRFLPPEPPPSWSGIRNATHFPPVCPQNIHTAVPEVMLPVWFTANLDIVATYIQEPNEDCLYLNVYVPTEDVKRISKECARKPNKKICRKGGSGAKKQGEDLADNDGDEDEGIWGLQGAAAGAWHRAPPPLDGVKPRLSVCPSVGVFLFLYKAVGPFQGDGHGRREQETTNRATGRPSSSPTSPPPLSGADEGTGTAYLGLAVPFRARLAAGRSLKPESLKTSLKRNCFLSTGDQAAKGNYGLLDQIQALRWVSENIAFFGGDPRRITVFGSGIGASCVSLLTLSHHSEGLFQRAIIQSGSALSSWAVNYQPVKYTSLLADKVGCNVLDTVDMVDCLRQKSAKELVEQDIQPARYHVAFGPVIDGDVIPDDPEILMEQGEFLNYDIMLGVNQGEGLKFVEGVVDPEDGVSGTDFDYSVSNFVDNLYGYPEGKDTLRETIKFMYTDWADRDNPETRRKTLVALFTDHQWVEPSVVTADLHARYGSPTYFYAFYHHCQSLMKPAWSDAAHGDEVPYVFGVPMVGPTDLFPCNFSKNDVMLSAVVMTYWTNFAKTGDPNKPVPQDTKFIHTKANRFEEVAWSKYNPRDQLYLHIGLKPRVRDHYRATKVAFWKHLVPHLYNLHDMFHYTSTTTKVPPPDTTHSSHITRRPNGKAWSTKRPAISPAYSNENAQGSWNGDQDAGPLLVENPRDYSTELSVTIAVGASLLFLNVLAFAALYYRKDKRRQEPLRQPSPQRGAGAPELGAAPEEELAALQLGPTHHECEAGPPHDTLRLTALPDYTLTLRRSPDDIPLMTPNTITMIPNSLVGLQTLHPYNTFAAGFNSTGLPHSHSTTRV</sequence>
<evidence type="ECO:0000256" key="3">
    <source>
        <dbReference type="ARBA" id="ARBA00022475"/>
    </source>
</evidence>
<feature type="compositionally biased region" description="Acidic residues" evidence="13">
    <location>
        <begin position="182"/>
        <end position="193"/>
    </location>
</feature>
<dbReference type="SUPFAM" id="SSF53474">
    <property type="entry name" value="alpha/beta-Hydrolases"/>
    <property type="match status" value="2"/>
</dbReference>
<dbReference type="GO" id="GO:0007416">
    <property type="term" value="P:synapse assembly"/>
    <property type="evidence" value="ECO:0007669"/>
    <property type="project" value="UniProtKB-ARBA"/>
</dbReference>
<proteinExistence type="inferred from homology"/>
<dbReference type="GeneID" id="105299634"/>
<dbReference type="InterPro" id="IPR051093">
    <property type="entry name" value="Neuroligin/BSAL"/>
</dbReference>
<evidence type="ECO:0000256" key="14">
    <source>
        <dbReference type="SAM" id="Phobius"/>
    </source>
</evidence>
<evidence type="ECO:0000256" key="8">
    <source>
        <dbReference type="ARBA" id="ARBA00023018"/>
    </source>
</evidence>
<dbReference type="InterPro" id="IPR002018">
    <property type="entry name" value="CarbesteraseB"/>
</dbReference>
<evidence type="ECO:0000313" key="18">
    <source>
        <dbReference type="RefSeq" id="XP_011369776.1"/>
    </source>
</evidence>
<feature type="region of interest" description="Disordered" evidence="13">
    <location>
        <begin position="711"/>
        <end position="738"/>
    </location>
</feature>
<evidence type="ECO:0000256" key="13">
    <source>
        <dbReference type="SAM" id="MobiDB-lite"/>
    </source>
</evidence>
<dbReference type="RefSeq" id="XP_011369776.1">
    <property type="nucleotide sequence ID" value="XM_011371474.2"/>
</dbReference>
<feature type="signal peptide" evidence="15">
    <location>
        <begin position="1"/>
        <end position="34"/>
    </location>
</feature>
<evidence type="ECO:0000256" key="15">
    <source>
        <dbReference type="SAM" id="SignalP"/>
    </source>
</evidence>
<feature type="domain" description="Carboxylesterase type B" evidence="16">
    <location>
        <begin position="310"/>
        <end position="690"/>
    </location>
</feature>
<feature type="compositionally biased region" description="Polar residues" evidence="13">
    <location>
        <begin position="711"/>
        <end position="722"/>
    </location>
</feature>
<dbReference type="GO" id="GO:0007155">
    <property type="term" value="P:cell adhesion"/>
    <property type="evidence" value="ECO:0007669"/>
    <property type="project" value="UniProtKB-KW"/>
</dbReference>
<dbReference type="OrthoDB" id="6846267at2759"/>
<evidence type="ECO:0000256" key="2">
    <source>
        <dbReference type="ARBA" id="ARBA00005964"/>
    </source>
</evidence>
<dbReference type="GO" id="GO:0005886">
    <property type="term" value="C:plasma membrane"/>
    <property type="evidence" value="ECO:0007669"/>
    <property type="project" value="UniProtKB-SubCell"/>
</dbReference>
<keyword evidence="17" id="KW-1185">Reference proteome</keyword>
<comment type="subcellular location">
    <subcellularLocation>
        <location evidence="1">Cell membrane</location>
        <topology evidence="1">Single-pass type I membrane protein</topology>
    </subcellularLocation>
    <subcellularLocation>
        <location evidence="12">Synapse</location>
    </subcellularLocation>
</comment>
<accession>A0A6P3R185</accession>
<feature type="transmembrane region" description="Helical" evidence="14">
    <location>
        <begin position="774"/>
        <end position="797"/>
    </location>
</feature>
<evidence type="ECO:0000259" key="16">
    <source>
        <dbReference type="Pfam" id="PF00135"/>
    </source>
</evidence>
<organism evidence="17 18">
    <name type="scientific">Pteropus vampyrus</name>
    <name type="common">Large flying fox</name>
    <dbReference type="NCBI Taxonomy" id="132908"/>
    <lineage>
        <taxon>Eukaryota</taxon>
        <taxon>Metazoa</taxon>
        <taxon>Chordata</taxon>
        <taxon>Craniata</taxon>
        <taxon>Vertebrata</taxon>
        <taxon>Euteleostomi</taxon>
        <taxon>Mammalia</taxon>
        <taxon>Eutheria</taxon>
        <taxon>Laurasiatheria</taxon>
        <taxon>Chiroptera</taxon>
        <taxon>Yinpterochiroptera</taxon>
        <taxon>Pteropodoidea</taxon>
        <taxon>Pteropodidae</taxon>
        <taxon>Pteropodinae</taxon>
        <taxon>Pteropus</taxon>
    </lineage>
</organism>
<dbReference type="PRINTS" id="PR01090">
    <property type="entry name" value="NEUROLIGIN"/>
</dbReference>
<protein>
    <submittedName>
        <fullName evidence="18">Neuroligin-3</fullName>
    </submittedName>
</protein>
<evidence type="ECO:0000256" key="9">
    <source>
        <dbReference type="ARBA" id="ARBA00023136"/>
    </source>
</evidence>
<evidence type="ECO:0000256" key="4">
    <source>
        <dbReference type="ARBA" id="ARBA00022692"/>
    </source>
</evidence>
<dbReference type="CTD" id="54413"/>
<name>A0A6P3R185_PTEVA</name>
<evidence type="ECO:0000256" key="1">
    <source>
        <dbReference type="ARBA" id="ARBA00004251"/>
    </source>
</evidence>
<keyword evidence="10" id="KW-1015">Disulfide bond</keyword>
<feature type="chain" id="PRO_5027761674" evidence="15">
    <location>
        <begin position="35"/>
        <end position="914"/>
    </location>
</feature>
<keyword evidence="6" id="KW-0130">Cell adhesion</keyword>
<gene>
    <name evidence="18" type="primary">NLGN3</name>
</gene>
<evidence type="ECO:0000256" key="7">
    <source>
        <dbReference type="ARBA" id="ARBA00022989"/>
    </source>
</evidence>
<feature type="domain" description="Carboxylesterase type B" evidence="16">
    <location>
        <begin position="41"/>
        <end position="154"/>
    </location>
</feature>
<reference evidence="18" key="1">
    <citation type="submission" date="2025-08" db="UniProtKB">
        <authorList>
            <consortium name="RefSeq"/>
        </authorList>
    </citation>
    <scope>IDENTIFICATION</scope>
    <source>
        <tissue evidence="18">Kidney</tissue>
    </source>
</reference>
<dbReference type="FunFam" id="3.40.50.1820:FF:000001">
    <property type="entry name" value="Neuroligin 3 isoform"/>
    <property type="match status" value="1"/>
</dbReference>
<dbReference type="InterPro" id="IPR000460">
    <property type="entry name" value="Nlgn"/>
</dbReference>
<feature type="region of interest" description="Disordered" evidence="13">
    <location>
        <begin position="240"/>
        <end position="274"/>
    </location>
</feature>
<dbReference type="PROSITE" id="PS00941">
    <property type="entry name" value="CARBOXYLESTERASE_B_2"/>
    <property type="match status" value="1"/>
</dbReference>
<evidence type="ECO:0000256" key="5">
    <source>
        <dbReference type="ARBA" id="ARBA00022729"/>
    </source>
</evidence>
<feature type="region of interest" description="Disordered" evidence="13">
    <location>
        <begin position="168"/>
        <end position="194"/>
    </location>
</feature>
<keyword evidence="3" id="KW-1003">Cell membrane</keyword>
<keyword evidence="11" id="KW-0325">Glycoprotein</keyword>
<evidence type="ECO:0000256" key="6">
    <source>
        <dbReference type="ARBA" id="ARBA00022889"/>
    </source>
</evidence>
<keyword evidence="5 15" id="KW-0732">Signal</keyword>
<dbReference type="GO" id="GO:0045202">
    <property type="term" value="C:synapse"/>
    <property type="evidence" value="ECO:0007669"/>
    <property type="project" value="UniProtKB-SubCell"/>
</dbReference>
<dbReference type="Pfam" id="PF00135">
    <property type="entry name" value="COesterase"/>
    <property type="match status" value="2"/>
</dbReference>
<dbReference type="KEGG" id="pvp:105299634"/>
<dbReference type="AlphaFoldDB" id="A0A6P3R185"/>
<dbReference type="InterPro" id="IPR029058">
    <property type="entry name" value="AB_hydrolase_fold"/>
</dbReference>
<evidence type="ECO:0000256" key="12">
    <source>
        <dbReference type="ARBA" id="ARBA00034103"/>
    </source>
</evidence>
<evidence type="ECO:0000256" key="10">
    <source>
        <dbReference type="ARBA" id="ARBA00023157"/>
    </source>
</evidence>
<dbReference type="GO" id="GO:0042043">
    <property type="term" value="F:neurexin family protein binding"/>
    <property type="evidence" value="ECO:0007669"/>
    <property type="project" value="InterPro"/>
</dbReference>
<evidence type="ECO:0000313" key="17">
    <source>
        <dbReference type="Proteomes" id="UP000515202"/>
    </source>
</evidence>
<keyword evidence="7 14" id="KW-1133">Transmembrane helix</keyword>
<keyword evidence="4 14" id="KW-0812">Transmembrane</keyword>
<dbReference type="InterPro" id="IPR019819">
    <property type="entry name" value="Carboxylesterase_B_CS"/>
</dbReference>
<dbReference type="Proteomes" id="UP000515202">
    <property type="component" value="Unplaced"/>
</dbReference>
<keyword evidence="9 14" id="KW-0472">Membrane</keyword>
<evidence type="ECO:0000256" key="11">
    <source>
        <dbReference type="ARBA" id="ARBA00023180"/>
    </source>
</evidence>
<keyword evidence="8" id="KW-0770">Synapse</keyword>
<dbReference type="Gene3D" id="3.40.50.1820">
    <property type="entry name" value="alpha/beta hydrolase"/>
    <property type="match status" value="2"/>
</dbReference>
<dbReference type="PANTHER" id="PTHR43903">
    <property type="entry name" value="NEUROLIGIN"/>
    <property type="match status" value="1"/>
</dbReference>